<feature type="transmembrane region" description="Helical" evidence="2">
    <location>
        <begin position="20"/>
        <end position="40"/>
    </location>
</feature>
<feature type="compositionally biased region" description="Gly residues" evidence="1">
    <location>
        <begin position="272"/>
        <end position="288"/>
    </location>
</feature>
<keyword evidence="4" id="KW-1185">Reference proteome</keyword>
<evidence type="ECO:0008006" key="5">
    <source>
        <dbReference type="Google" id="ProtNLM"/>
    </source>
</evidence>
<comment type="caution">
    <text evidence="3">The sequence shown here is derived from an EMBL/GenBank/DDBJ whole genome shotgun (WGS) entry which is preliminary data.</text>
</comment>
<feature type="transmembrane region" description="Helical" evidence="2">
    <location>
        <begin position="46"/>
        <end position="66"/>
    </location>
</feature>
<keyword evidence="2" id="KW-1133">Transmembrane helix</keyword>
<proteinExistence type="predicted"/>
<protein>
    <recommendedName>
        <fullName evidence="5">TIGR04222 domain-containing membrane protein</fullName>
    </recommendedName>
</protein>
<accession>A0AAE3SZ02</accession>
<dbReference type="EMBL" id="JAQIPB010000003">
    <property type="protein sequence ID" value="MDA7416584.1"/>
    <property type="molecule type" value="Genomic_DNA"/>
</dbReference>
<organism evidence="3 4">
    <name type="scientific">Xenophilus arseniciresistens</name>
    <dbReference type="NCBI Taxonomy" id="1283306"/>
    <lineage>
        <taxon>Bacteria</taxon>
        <taxon>Pseudomonadati</taxon>
        <taxon>Pseudomonadota</taxon>
        <taxon>Betaproteobacteria</taxon>
        <taxon>Burkholderiales</taxon>
        <taxon>Comamonadaceae</taxon>
        <taxon>Xenophilus</taxon>
    </lineage>
</organism>
<feature type="compositionally biased region" description="Gly residues" evidence="1">
    <location>
        <begin position="238"/>
        <end position="250"/>
    </location>
</feature>
<gene>
    <name evidence="3" type="ORF">PGB34_09425</name>
</gene>
<evidence type="ECO:0000256" key="2">
    <source>
        <dbReference type="SAM" id="Phobius"/>
    </source>
</evidence>
<keyword evidence="2" id="KW-0812">Transmembrane</keyword>
<evidence type="ECO:0000313" key="4">
    <source>
        <dbReference type="Proteomes" id="UP001212602"/>
    </source>
</evidence>
<name>A0AAE3SZ02_9BURK</name>
<dbReference type="AlphaFoldDB" id="A0AAE3SZ02"/>
<keyword evidence="2" id="KW-0472">Membrane</keyword>
<evidence type="ECO:0000256" key="1">
    <source>
        <dbReference type="SAM" id="MobiDB-lite"/>
    </source>
</evidence>
<evidence type="ECO:0000313" key="3">
    <source>
        <dbReference type="EMBL" id="MDA7416584.1"/>
    </source>
</evidence>
<sequence>MSRLKVQGLHWPELNFRRRIAAVVGAQRLLWPLLLVAALIVGRDSFWAAVPLLLAGVALHAALRAWEASLRRLFIREASLPPFLIGKLRETYPQLSTRDAELVLRGLRQFFMAHLRSGRRFVAMPSRVVDEAWHQYILHTQGYQRWCEAAFGGMLHHTPAEVLGRDARRNDGLRRSWYWACKEESIDPRKPSRLPLLFALDAKFAVAGGFMYQADCGSIERAAQSNSHCGSHFSDGASGPGDAQGLGGSDGPSSSSDGHGSSHGGSDSSSGSDGGGCGGGGCGGGGGD</sequence>
<reference evidence="3" key="1">
    <citation type="submission" date="2023-01" db="EMBL/GenBank/DDBJ databases">
        <title>Xenophilus mangrovi sp. nov., isolated from soil of Mangrove nature reserve.</title>
        <authorList>
            <person name="Xu S."/>
            <person name="Liu Z."/>
            <person name="Xu Y."/>
        </authorList>
    </citation>
    <scope>NUCLEOTIDE SEQUENCE</scope>
    <source>
        <strain evidence="3">YW8</strain>
    </source>
</reference>
<dbReference type="Proteomes" id="UP001212602">
    <property type="component" value="Unassembled WGS sequence"/>
</dbReference>
<feature type="compositionally biased region" description="Low complexity" evidence="1">
    <location>
        <begin position="251"/>
        <end position="271"/>
    </location>
</feature>
<dbReference type="RefSeq" id="WP_271427825.1">
    <property type="nucleotide sequence ID" value="NZ_JAQIPB010000003.1"/>
</dbReference>
<feature type="region of interest" description="Disordered" evidence="1">
    <location>
        <begin position="227"/>
        <end position="288"/>
    </location>
</feature>